<evidence type="ECO:0000313" key="2">
    <source>
        <dbReference type="EMBL" id="GAW10114.1"/>
    </source>
</evidence>
<sequence>MHYFQLGGFRESRHRWDNAFRIRNEGGSYNDQKIIAKKVFEAFNVSTSSSKVAEGESKYQPNSQSHYNEEMMEEEIKLTLGILPSGASLLLLTFTQVKQLCSYWRYSLPLPNEALQSSVFESLSPIEFDDIDSLAAKLRSLAPKSRGDRRDTSRDNKGFCQSVDLQEGSKRGVFENVRLLRQLATKRIPPPPSTPGLGNTIHEPYAQFSVPQNLDKTLLPRIQVAAFAYTLWSVGMGNLDLLDVAWARAEGGMHDLRASRDGGGEQVDFGWNSYKNQSGLIKKTFPRSRVQAQKDPDFGPWLFRKLLGFQMSNYASSSTNHSSSIPDGMSVSIPSDVEHLILLVYDEVTTRAVFSNLGVDVACADTSKANNGGGTGTQGWRWIKDAGLRNLLRDDSYGNLDPTRDVINTHNRPSDNGYKSKYDSRTGNSIYPRNSGRRSPSSSASSLYTLRSSTPFSSSSTATSFATSPHSYHRGQPHNDHVYNHDSNFDDKRGYRSMPPRASERRSDYNNPNQRWHGKREFKQERGDDEHRQFKRPKRGPRKDRHMGDRFDEDGYDTTSGEEDIIASESNERPIAKKEENGFRIKGEPRESAANATNPANPNRASKHPSNHSLRSSKFIVQGMARELNLGGGGIPLYGMLGKGEYGSGWDAELMLSIFQFFVDGRTINEQRATASSRMEMKKRKRSNGKNEQRRKECKFKVRKLAWMMT</sequence>
<feature type="region of interest" description="Disordered" evidence="1">
    <location>
        <begin position="673"/>
        <end position="696"/>
    </location>
</feature>
<feature type="compositionally biased region" description="Basic residues" evidence="1">
    <location>
        <begin position="533"/>
        <end position="545"/>
    </location>
</feature>
<feature type="compositionally biased region" description="Acidic residues" evidence="1">
    <location>
        <begin position="551"/>
        <end position="566"/>
    </location>
</feature>
<accession>A0A1Q3ESM3</accession>
<feature type="compositionally biased region" description="Low complexity" evidence="1">
    <location>
        <begin position="593"/>
        <end position="603"/>
    </location>
</feature>
<comment type="caution">
    <text evidence="2">The sequence shown here is derived from an EMBL/GenBank/DDBJ whole genome shotgun (WGS) entry which is preliminary data.</text>
</comment>
<feature type="compositionally biased region" description="Basic and acidic residues" evidence="1">
    <location>
        <begin position="570"/>
        <end position="591"/>
    </location>
</feature>
<evidence type="ECO:0000256" key="1">
    <source>
        <dbReference type="SAM" id="MobiDB-lite"/>
    </source>
</evidence>
<reference evidence="2 3" key="2">
    <citation type="submission" date="2017-02" db="EMBL/GenBank/DDBJ databases">
        <title>A genome survey and senescence transcriptome analysis in Lentinula edodes.</title>
        <authorList>
            <person name="Sakamoto Y."/>
            <person name="Nakade K."/>
            <person name="Sato S."/>
            <person name="Yoshida Y."/>
            <person name="Miyazaki K."/>
            <person name="Natsume S."/>
            <person name="Konno N."/>
        </authorList>
    </citation>
    <scope>NUCLEOTIDE SEQUENCE [LARGE SCALE GENOMIC DNA]</scope>
    <source>
        <strain evidence="2 3">NBRC 111202</strain>
    </source>
</reference>
<gene>
    <name evidence="2" type="ORF">LENED_012347</name>
</gene>
<feature type="compositionally biased region" description="Low complexity" evidence="1">
    <location>
        <begin position="431"/>
        <end position="469"/>
    </location>
</feature>
<protein>
    <submittedName>
        <fullName evidence="2">Uncharacterized protein</fullName>
    </submittedName>
</protein>
<organism evidence="2 3">
    <name type="scientific">Lentinula edodes</name>
    <name type="common">Shiitake mushroom</name>
    <name type="synonym">Lentinus edodes</name>
    <dbReference type="NCBI Taxonomy" id="5353"/>
    <lineage>
        <taxon>Eukaryota</taxon>
        <taxon>Fungi</taxon>
        <taxon>Dikarya</taxon>
        <taxon>Basidiomycota</taxon>
        <taxon>Agaricomycotina</taxon>
        <taxon>Agaricomycetes</taxon>
        <taxon>Agaricomycetidae</taxon>
        <taxon>Agaricales</taxon>
        <taxon>Marasmiineae</taxon>
        <taxon>Omphalotaceae</taxon>
        <taxon>Lentinula</taxon>
    </lineage>
</organism>
<feature type="region of interest" description="Disordered" evidence="1">
    <location>
        <begin position="399"/>
        <end position="614"/>
    </location>
</feature>
<dbReference type="Proteomes" id="UP000188533">
    <property type="component" value="Unassembled WGS sequence"/>
</dbReference>
<feature type="compositionally biased region" description="Basic and acidic residues" evidence="1">
    <location>
        <begin position="477"/>
        <end position="494"/>
    </location>
</feature>
<dbReference type="AlphaFoldDB" id="A0A1Q3ESM3"/>
<reference evidence="2 3" key="1">
    <citation type="submission" date="2016-08" db="EMBL/GenBank/DDBJ databases">
        <authorList>
            <consortium name="Lentinula edodes genome sequencing consortium"/>
            <person name="Sakamoto Y."/>
            <person name="Nakade K."/>
            <person name="Sato S."/>
            <person name="Yoshida Y."/>
            <person name="Miyazaki K."/>
            <person name="Natsume S."/>
            <person name="Konno N."/>
        </authorList>
    </citation>
    <scope>NUCLEOTIDE SEQUENCE [LARGE SCALE GENOMIC DNA]</scope>
    <source>
        <strain evidence="2 3">NBRC 111202</strain>
    </source>
</reference>
<feature type="compositionally biased region" description="Basic and acidic residues" evidence="1">
    <location>
        <begin position="519"/>
        <end position="532"/>
    </location>
</feature>
<proteinExistence type="predicted"/>
<keyword evidence="3" id="KW-1185">Reference proteome</keyword>
<dbReference type="EMBL" id="BDGU01001568">
    <property type="protein sequence ID" value="GAW10114.1"/>
    <property type="molecule type" value="Genomic_DNA"/>
</dbReference>
<evidence type="ECO:0000313" key="3">
    <source>
        <dbReference type="Proteomes" id="UP000188533"/>
    </source>
</evidence>
<name>A0A1Q3ESM3_LENED</name>